<keyword evidence="5" id="KW-1185">Reference proteome</keyword>
<dbReference type="InterPro" id="IPR001373">
    <property type="entry name" value="Cullin_N"/>
</dbReference>
<evidence type="ECO:0000259" key="3">
    <source>
        <dbReference type="Pfam" id="PF00888"/>
    </source>
</evidence>
<accession>A0A183ELI8</accession>
<dbReference type="InterPro" id="IPR016159">
    <property type="entry name" value="Cullin_repeat-like_dom_sf"/>
</dbReference>
<dbReference type="AlphaFoldDB" id="A0A183ELI8"/>
<organism evidence="6">
    <name type="scientific">Gongylonema pulchrum</name>
    <dbReference type="NCBI Taxonomy" id="637853"/>
    <lineage>
        <taxon>Eukaryota</taxon>
        <taxon>Metazoa</taxon>
        <taxon>Ecdysozoa</taxon>
        <taxon>Nematoda</taxon>
        <taxon>Chromadorea</taxon>
        <taxon>Rhabditida</taxon>
        <taxon>Spirurina</taxon>
        <taxon>Spiruromorpha</taxon>
        <taxon>Spiruroidea</taxon>
        <taxon>Gongylonematidae</taxon>
        <taxon>Gongylonema</taxon>
    </lineage>
</organism>
<reference evidence="4 5" key="2">
    <citation type="submission" date="2018-11" db="EMBL/GenBank/DDBJ databases">
        <authorList>
            <consortium name="Pathogen Informatics"/>
        </authorList>
    </citation>
    <scope>NUCLEOTIDE SEQUENCE [LARGE SCALE GENOMIC DNA]</scope>
</reference>
<evidence type="ECO:0000256" key="2">
    <source>
        <dbReference type="ARBA" id="ARBA00022786"/>
    </source>
</evidence>
<evidence type="ECO:0000313" key="4">
    <source>
        <dbReference type="EMBL" id="VDN39007.1"/>
    </source>
</evidence>
<dbReference type="GO" id="GO:0031625">
    <property type="term" value="F:ubiquitin protein ligase binding"/>
    <property type="evidence" value="ECO:0007669"/>
    <property type="project" value="InterPro"/>
</dbReference>
<dbReference type="OrthoDB" id="27073at2759"/>
<dbReference type="Proteomes" id="UP000271098">
    <property type="component" value="Unassembled WGS sequence"/>
</dbReference>
<feature type="domain" description="Cullin N-terminal" evidence="3">
    <location>
        <begin position="1"/>
        <end position="109"/>
    </location>
</feature>
<name>A0A183ELI8_9BILA</name>
<comment type="similarity">
    <text evidence="1">Belongs to the cullin family.</text>
</comment>
<gene>
    <name evidence="4" type="ORF">GPUH_LOCUS21830</name>
</gene>
<dbReference type="WBParaSite" id="GPUH_0002185601-mRNA-1">
    <property type="protein sequence ID" value="GPUH_0002185601-mRNA-1"/>
    <property type="gene ID" value="GPUH_0002185601"/>
</dbReference>
<sequence length="145" mass="17187">MYGRLKTRILDRVKSELAKLLDVSDSTLEFLQHLNRFWLDHCDEMNNIRGLFLYMDRAFIMRYPNMLPLWDLGLEIFCNEVMNNTHIRKRCVDGVLRMIESERSGAQVCYNCFEQLIFPCAFTLSYEYKPVVSASRLQHIPNEVL</sequence>
<dbReference type="GO" id="GO:0006511">
    <property type="term" value="P:ubiquitin-dependent protein catabolic process"/>
    <property type="evidence" value="ECO:0007669"/>
    <property type="project" value="InterPro"/>
</dbReference>
<evidence type="ECO:0000313" key="6">
    <source>
        <dbReference type="WBParaSite" id="GPUH_0002185601-mRNA-1"/>
    </source>
</evidence>
<evidence type="ECO:0000256" key="1">
    <source>
        <dbReference type="ARBA" id="ARBA00006019"/>
    </source>
</evidence>
<reference evidence="6" key="1">
    <citation type="submission" date="2016-06" db="UniProtKB">
        <authorList>
            <consortium name="WormBaseParasite"/>
        </authorList>
    </citation>
    <scope>IDENTIFICATION</scope>
</reference>
<protein>
    <submittedName>
        <fullName evidence="6">Cullin domain-containing protein</fullName>
    </submittedName>
</protein>
<evidence type="ECO:0000313" key="5">
    <source>
        <dbReference type="Proteomes" id="UP000271098"/>
    </source>
</evidence>
<keyword evidence="2" id="KW-0833">Ubl conjugation pathway</keyword>
<dbReference type="InterPro" id="IPR045093">
    <property type="entry name" value="Cullin"/>
</dbReference>
<dbReference type="SUPFAM" id="SSF74788">
    <property type="entry name" value="Cullin repeat-like"/>
    <property type="match status" value="1"/>
</dbReference>
<dbReference type="Pfam" id="PF00888">
    <property type="entry name" value="Cullin"/>
    <property type="match status" value="1"/>
</dbReference>
<dbReference type="PANTHER" id="PTHR11932">
    <property type="entry name" value="CULLIN"/>
    <property type="match status" value="1"/>
</dbReference>
<proteinExistence type="inferred from homology"/>
<dbReference type="Gene3D" id="1.20.1310.10">
    <property type="entry name" value="Cullin Repeats"/>
    <property type="match status" value="1"/>
</dbReference>
<dbReference type="EMBL" id="UYRT01093585">
    <property type="protein sequence ID" value="VDN39007.1"/>
    <property type="molecule type" value="Genomic_DNA"/>
</dbReference>